<name>A0A1L5P5T7_RHIET</name>
<evidence type="ECO:0000313" key="2">
    <source>
        <dbReference type="Proteomes" id="UP000185109"/>
    </source>
</evidence>
<organism evidence="1 2">
    <name type="scientific">Rhizobium etli 8C-3</name>
    <dbReference type="NCBI Taxonomy" id="538025"/>
    <lineage>
        <taxon>Bacteria</taxon>
        <taxon>Pseudomonadati</taxon>
        <taxon>Pseudomonadota</taxon>
        <taxon>Alphaproteobacteria</taxon>
        <taxon>Hyphomicrobiales</taxon>
        <taxon>Rhizobiaceae</taxon>
        <taxon>Rhizobium/Agrobacterium group</taxon>
        <taxon>Rhizobium</taxon>
    </lineage>
</organism>
<accession>A0A1L5P5T7</accession>
<protein>
    <submittedName>
        <fullName evidence="1">Uncharacterized protein</fullName>
    </submittedName>
</protein>
<dbReference type="AlphaFoldDB" id="A0A1L5P5T7"/>
<dbReference type="Proteomes" id="UP000185109">
    <property type="component" value="Chromosome"/>
</dbReference>
<sequence length="55" mass="6280">MALRYEAVKSIVRQTKCPQPIIQSKALASHTSKPYLIPQGFSPIKIMWWEGEQPP</sequence>
<dbReference type="EMBL" id="CP017241">
    <property type="protein sequence ID" value="APO75514.1"/>
    <property type="molecule type" value="Genomic_DNA"/>
</dbReference>
<gene>
    <name evidence="1" type="ORF">AM571_CH02709</name>
</gene>
<evidence type="ECO:0000313" key="1">
    <source>
        <dbReference type="EMBL" id="APO75514.1"/>
    </source>
</evidence>
<proteinExistence type="predicted"/>
<reference evidence="1 2" key="1">
    <citation type="submission" date="2016-09" db="EMBL/GenBank/DDBJ databases">
        <title>The complete genome sequences of Rhizobium gallicum, symbiovars gallicum and phaseoli, symbionts associated to common bean (Phaseolus vulgaris).</title>
        <authorList>
            <person name="Bustos P."/>
            <person name="Santamaria R.I."/>
            <person name="Perez-Carrascal O.M."/>
            <person name="Juarez S."/>
            <person name="Lozano L."/>
            <person name="Martinez-Flores I."/>
            <person name="Martinez-Romero E."/>
            <person name="Cevallos M."/>
            <person name="Romero D."/>
            <person name="Davila G."/>
            <person name="Gonzalez V."/>
        </authorList>
    </citation>
    <scope>NUCLEOTIDE SEQUENCE [LARGE SCALE GENOMIC DNA]</scope>
    <source>
        <strain evidence="1 2">8C-3</strain>
    </source>
</reference>